<evidence type="ECO:0000256" key="1">
    <source>
        <dbReference type="SAM" id="Phobius"/>
    </source>
</evidence>
<dbReference type="PROSITE" id="PS51257">
    <property type="entry name" value="PROKAR_LIPOPROTEIN"/>
    <property type="match status" value="1"/>
</dbReference>
<keyword evidence="1" id="KW-0472">Membrane</keyword>
<comment type="caution">
    <text evidence="2">The sequence shown here is derived from an EMBL/GenBank/DDBJ whole genome shotgun (WGS) entry which is preliminary data.</text>
</comment>
<proteinExistence type="predicted"/>
<sequence length="124" mass="13395">MDQDRKKLISNEQAKLRATYVNGIAIATFALGCLAALIAAGGTIHDFDPGLATGILRFRIDASGASLVISVVCFFHQRVPTLDRQTHAPEPPMTSYLPLLALLVVPVGALTLAVWAFWLTKRAH</sequence>
<reference evidence="2" key="1">
    <citation type="journal article" date="2016" name="Front. Microbiol.">
        <title>Genome Sequence of the Piezophilic, Mesophilic Sulfate-Reducing Bacterium Desulfovibrio indicus J2T.</title>
        <authorList>
            <person name="Cao J."/>
            <person name="Maignien L."/>
            <person name="Shao Z."/>
            <person name="Alain K."/>
            <person name="Jebbar M."/>
        </authorList>
    </citation>
    <scope>NUCLEOTIDE SEQUENCE</scope>
    <source>
        <strain evidence="2">JCM 32048</strain>
    </source>
</reference>
<organism evidence="2 3">
    <name type="scientific">Methylobacterium frigidaeris</name>
    <dbReference type="NCBI Taxonomy" id="2038277"/>
    <lineage>
        <taxon>Bacteria</taxon>
        <taxon>Pseudomonadati</taxon>
        <taxon>Pseudomonadota</taxon>
        <taxon>Alphaproteobacteria</taxon>
        <taxon>Hyphomicrobiales</taxon>
        <taxon>Methylobacteriaceae</taxon>
        <taxon>Methylobacterium</taxon>
    </lineage>
</organism>
<keyword evidence="1" id="KW-0812">Transmembrane</keyword>
<evidence type="ECO:0000313" key="2">
    <source>
        <dbReference type="EMBL" id="GJD64187.1"/>
    </source>
</evidence>
<accession>A0AA37HE70</accession>
<dbReference type="EMBL" id="BPQJ01000022">
    <property type="protein sequence ID" value="GJD64187.1"/>
    <property type="molecule type" value="Genomic_DNA"/>
</dbReference>
<gene>
    <name evidence="2" type="ORF">MPEAHAMD_4363</name>
</gene>
<keyword evidence="1" id="KW-1133">Transmembrane helix</keyword>
<feature type="transmembrane region" description="Helical" evidence="1">
    <location>
        <begin position="20"/>
        <end position="44"/>
    </location>
</feature>
<name>A0AA37HE70_9HYPH</name>
<dbReference type="Proteomes" id="UP001055286">
    <property type="component" value="Unassembled WGS sequence"/>
</dbReference>
<evidence type="ECO:0000313" key="3">
    <source>
        <dbReference type="Proteomes" id="UP001055286"/>
    </source>
</evidence>
<dbReference type="AlphaFoldDB" id="A0AA37HE70"/>
<feature type="transmembrane region" description="Helical" evidence="1">
    <location>
        <begin position="96"/>
        <end position="118"/>
    </location>
</feature>
<reference evidence="2" key="2">
    <citation type="submission" date="2021-08" db="EMBL/GenBank/DDBJ databases">
        <authorList>
            <person name="Tani A."/>
            <person name="Ola A."/>
            <person name="Ogura Y."/>
            <person name="Katsura K."/>
            <person name="Hayashi T."/>
        </authorList>
    </citation>
    <scope>NUCLEOTIDE SEQUENCE</scope>
    <source>
        <strain evidence="2">JCM 32048</strain>
    </source>
</reference>
<keyword evidence="3" id="KW-1185">Reference proteome</keyword>
<protein>
    <submittedName>
        <fullName evidence="2">Uncharacterized protein</fullName>
    </submittedName>
</protein>
<dbReference type="RefSeq" id="WP_099906542.1">
    <property type="nucleotide sequence ID" value="NZ_BPQJ01000022.1"/>
</dbReference>